<name>A0A2N0AGM5_9LEPT</name>
<organism evidence="2 3">
    <name type="scientific">Leptospira harrisiae</name>
    <dbReference type="NCBI Taxonomy" id="2023189"/>
    <lineage>
        <taxon>Bacteria</taxon>
        <taxon>Pseudomonadati</taxon>
        <taxon>Spirochaetota</taxon>
        <taxon>Spirochaetia</taxon>
        <taxon>Leptospirales</taxon>
        <taxon>Leptospiraceae</taxon>
        <taxon>Leptospira</taxon>
    </lineage>
</organism>
<feature type="signal peptide" evidence="1">
    <location>
        <begin position="1"/>
        <end position="24"/>
    </location>
</feature>
<evidence type="ECO:0000256" key="1">
    <source>
        <dbReference type="SAM" id="SignalP"/>
    </source>
</evidence>
<dbReference type="OrthoDB" id="339076at2"/>
<feature type="chain" id="PRO_5014709161" description="Porin" evidence="1">
    <location>
        <begin position="25"/>
        <end position="418"/>
    </location>
</feature>
<evidence type="ECO:0000313" key="2">
    <source>
        <dbReference type="EMBL" id="PJZ83411.1"/>
    </source>
</evidence>
<reference evidence="2 3" key="1">
    <citation type="submission" date="2017-07" db="EMBL/GenBank/DDBJ databases">
        <title>Leptospira spp. isolated from tropical soils.</title>
        <authorList>
            <person name="Thibeaux R."/>
            <person name="Iraola G."/>
            <person name="Ferres I."/>
            <person name="Bierque E."/>
            <person name="Girault D."/>
            <person name="Soupe-Gilbert M.-E."/>
            <person name="Picardeau M."/>
            <person name="Goarant C."/>
        </authorList>
    </citation>
    <scope>NUCLEOTIDE SEQUENCE [LARGE SCALE GENOMIC DNA]</scope>
    <source>
        <strain evidence="2 3">FH2-B-A1</strain>
    </source>
</reference>
<gene>
    <name evidence="2" type="ORF">CH364_17245</name>
</gene>
<dbReference type="AlphaFoldDB" id="A0A2N0AGM5"/>
<evidence type="ECO:0008006" key="4">
    <source>
        <dbReference type="Google" id="ProtNLM"/>
    </source>
</evidence>
<accession>A0A2N0AGM5</accession>
<protein>
    <recommendedName>
        <fullName evidence="4">Porin</fullName>
    </recommendedName>
</protein>
<evidence type="ECO:0000313" key="3">
    <source>
        <dbReference type="Proteomes" id="UP000232145"/>
    </source>
</evidence>
<keyword evidence="3" id="KW-1185">Reference proteome</keyword>
<dbReference type="Proteomes" id="UP000232145">
    <property type="component" value="Unassembled WGS sequence"/>
</dbReference>
<proteinExistence type="predicted"/>
<sequence>MKKVSSLFFFLIFSFQIGSSFLWAQETKATKLELEAESYEERGYPKKAEELRLKVKRLRSDQFNNRDYKTNIYPITSNISAANKGFLEFHQGTWEIGFRVLSQSGVFSPGKEWAMDDGRVAFQAGTPYYPRSQIGYQNIRTLPYQYELEKNPVSGSFSPRVAYKHNSAKWGLEYIYFQFQTTNDFISLGYLGGNQSAFHSDRLYNAEHKLVFKIYEEFSKNIGYSWDFGLRAGSFHTNSVFTSQTLGQTGILRDSMRYLAPSTGFRFYHKLGEGFSYEMGGEMFFTPLGKLQYRRDILTQMGGVPRFAEGATVREEAYSLFSEKPLQTTMVGIDLLAQANWQPLDHHKFHLGFQIIQYIWRANESYAPAIRALNEESFITGVRDFYLSSAFYEADGRDKRASRSYLISNFYLGYTYVF</sequence>
<dbReference type="EMBL" id="NPDX01000006">
    <property type="protein sequence ID" value="PJZ83411.1"/>
    <property type="molecule type" value="Genomic_DNA"/>
</dbReference>
<dbReference type="RefSeq" id="WP_100745016.1">
    <property type="nucleotide sequence ID" value="NZ_NPDW01000003.1"/>
</dbReference>
<comment type="caution">
    <text evidence="2">The sequence shown here is derived from an EMBL/GenBank/DDBJ whole genome shotgun (WGS) entry which is preliminary data.</text>
</comment>
<keyword evidence="1" id="KW-0732">Signal</keyword>